<dbReference type="InterPro" id="IPR001453">
    <property type="entry name" value="MoaB/Mog_dom"/>
</dbReference>
<dbReference type="Pfam" id="PF00994">
    <property type="entry name" value="MoCF_biosynth"/>
    <property type="match status" value="1"/>
</dbReference>
<organism evidence="3 4">
    <name type="scientific">Rhodohalobacter barkolensis</name>
    <dbReference type="NCBI Taxonomy" id="2053187"/>
    <lineage>
        <taxon>Bacteria</taxon>
        <taxon>Pseudomonadati</taxon>
        <taxon>Balneolota</taxon>
        <taxon>Balneolia</taxon>
        <taxon>Balneolales</taxon>
        <taxon>Balneolaceae</taxon>
        <taxon>Rhodohalobacter</taxon>
    </lineage>
</organism>
<reference evidence="3 4" key="1">
    <citation type="submission" date="2017-11" db="EMBL/GenBank/DDBJ databases">
        <title>Rhodohalobacter 15182 sp. nov., isolated from a salt lake.</title>
        <authorList>
            <person name="Han S."/>
        </authorList>
    </citation>
    <scope>NUCLEOTIDE SEQUENCE [LARGE SCALE GENOMIC DNA]</scope>
    <source>
        <strain evidence="3 4">15182</strain>
    </source>
</reference>
<dbReference type="HAMAP" id="MF_00226_B">
    <property type="entry name" value="CinA_B"/>
    <property type="match status" value="1"/>
</dbReference>
<dbReference type="InterPro" id="IPR008136">
    <property type="entry name" value="CinA_C"/>
</dbReference>
<dbReference type="RefSeq" id="WP_101074078.1">
    <property type="nucleotide sequence ID" value="NZ_PISP01000005.1"/>
</dbReference>
<dbReference type="Gene3D" id="3.40.980.10">
    <property type="entry name" value="MoaB/Mog-like domain"/>
    <property type="match status" value="1"/>
</dbReference>
<dbReference type="PANTHER" id="PTHR13939">
    <property type="entry name" value="NICOTINAMIDE-NUCLEOTIDE AMIDOHYDROLASE PNCC"/>
    <property type="match status" value="1"/>
</dbReference>
<dbReference type="InterPro" id="IPR036653">
    <property type="entry name" value="CinA-like_C"/>
</dbReference>
<dbReference type="PIRSF" id="PIRSF006728">
    <property type="entry name" value="CinA"/>
    <property type="match status" value="1"/>
</dbReference>
<evidence type="ECO:0000259" key="2">
    <source>
        <dbReference type="SMART" id="SM00852"/>
    </source>
</evidence>
<evidence type="ECO:0000256" key="1">
    <source>
        <dbReference type="HAMAP-Rule" id="MF_00226"/>
    </source>
</evidence>
<dbReference type="SUPFAM" id="SSF142433">
    <property type="entry name" value="CinA-like"/>
    <property type="match status" value="1"/>
</dbReference>
<proteinExistence type="inferred from homology"/>
<feature type="domain" description="MoaB/Mog" evidence="2">
    <location>
        <begin position="5"/>
        <end position="172"/>
    </location>
</feature>
<dbReference type="AlphaFoldDB" id="A0A2N0VF62"/>
<dbReference type="Pfam" id="PF02464">
    <property type="entry name" value="CinA"/>
    <property type="match status" value="1"/>
</dbReference>
<dbReference type="PANTHER" id="PTHR13939:SF0">
    <property type="entry name" value="NMN AMIDOHYDROLASE-LIKE PROTEIN YFAY"/>
    <property type="match status" value="1"/>
</dbReference>
<comment type="similarity">
    <text evidence="1">Belongs to the CinA family.</text>
</comment>
<evidence type="ECO:0000313" key="3">
    <source>
        <dbReference type="EMBL" id="PKD42827.1"/>
    </source>
</evidence>
<dbReference type="Proteomes" id="UP000233398">
    <property type="component" value="Unassembled WGS sequence"/>
</dbReference>
<dbReference type="NCBIfam" id="TIGR00199">
    <property type="entry name" value="PncC_domain"/>
    <property type="match status" value="1"/>
</dbReference>
<protein>
    <recommendedName>
        <fullName evidence="1">CinA-like protein</fullName>
    </recommendedName>
</protein>
<evidence type="ECO:0000313" key="4">
    <source>
        <dbReference type="Proteomes" id="UP000233398"/>
    </source>
</evidence>
<dbReference type="NCBIfam" id="TIGR00200">
    <property type="entry name" value="cinA_nterm"/>
    <property type="match status" value="1"/>
</dbReference>
<dbReference type="NCBIfam" id="NF001813">
    <property type="entry name" value="PRK00549.1"/>
    <property type="match status" value="1"/>
</dbReference>
<gene>
    <name evidence="3" type="ORF">CWD77_13315</name>
</gene>
<dbReference type="InterPro" id="IPR036425">
    <property type="entry name" value="MoaB/Mog-like_dom_sf"/>
</dbReference>
<dbReference type="Gene3D" id="3.90.950.20">
    <property type="entry name" value="CinA-like"/>
    <property type="match status" value="1"/>
</dbReference>
<name>A0A2N0VF62_9BACT</name>
<dbReference type="Pfam" id="PF18146">
    <property type="entry name" value="CinA_KH"/>
    <property type="match status" value="1"/>
</dbReference>
<keyword evidence="4" id="KW-1185">Reference proteome</keyword>
<sequence>MKKAHIISIGNELLIGDTVNTNASWLGGLLTEQGFYVEQVSTIPDSYDLIFGNVKSSLVEAKVTIVTGGLGPTHDDITKKVMVDLFDTELIENNEVLDFIKSIFKRRGFEFSRSNAAQAWVPKNCDVLFNNKGTAPGMWFEEQGNILVVLPGVPTEMKFLMEERVIPKLHEKFPDREAWATQYFKTSGVPESTLSDHIGDLNEFENNGVGVAYLPGVSGVTIRISANGLDVKQAEGKLETLKNYLYDKVGAVIFGEGKNLTLEAVTGKLLSDNKLTIATAESCTGGLLSSKITDIPGSSVYMKGGIVAYANEIKEGFLKVSKKDLEKSGAVSKIVALQMAKGVAEAMNADIGVSATGIAGPDGGTPDKPVGTVWMGFWIKGDHFALKTVLSNDRLLNKERTVMIILETIRRRLLKLEELPYQLKPQTV</sequence>
<dbReference type="InterPro" id="IPR008135">
    <property type="entry name" value="Competence-induced_CinA"/>
</dbReference>
<accession>A0A2N0VF62</accession>
<comment type="caution">
    <text evidence="3">The sequence shown here is derived from an EMBL/GenBank/DDBJ whole genome shotgun (WGS) entry which is preliminary data.</text>
</comment>
<dbReference type="Gene3D" id="3.30.70.2860">
    <property type="match status" value="1"/>
</dbReference>
<dbReference type="OrthoDB" id="9801454at2"/>
<dbReference type="SUPFAM" id="SSF53218">
    <property type="entry name" value="Molybdenum cofactor biosynthesis proteins"/>
    <property type="match status" value="1"/>
</dbReference>
<dbReference type="EMBL" id="PISP01000005">
    <property type="protein sequence ID" value="PKD42827.1"/>
    <property type="molecule type" value="Genomic_DNA"/>
</dbReference>
<dbReference type="CDD" id="cd00885">
    <property type="entry name" value="cinA"/>
    <property type="match status" value="1"/>
</dbReference>
<dbReference type="InterPro" id="IPR050101">
    <property type="entry name" value="CinA"/>
</dbReference>
<dbReference type="SMART" id="SM00852">
    <property type="entry name" value="MoCF_biosynth"/>
    <property type="match status" value="1"/>
</dbReference>
<dbReference type="InterPro" id="IPR041424">
    <property type="entry name" value="CinA_KH"/>
</dbReference>